<protein>
    <submittedName>
        <fullName evidence="1">Uncharacterized protein</fullName>
    </submittedName>
</protein>
<evidence type="ECO:0000313" key="2">
    <source>
        <dbReference type="Proteomes" id="UP000798662"/>
    </source>
</evidence>
<gene>
    <name evidence="1" type="ORF">I4F81_001090</name>
</gene>
<organism evidence="1 2">
    <name type="scientific">Pyropia yezoensis</name>
    <name type="common">Susabi-nori</name>
    <name type="synonym">Porphyra yezoensis</name>
    <dbReference type="NCBI Taxonomy" id="2788"/>
    <lineage>
        <taxon>Eukaryota</taxon>
        <taxon>Rhodophyta</taxon>
        <taxon>Bangiophyceae</taxon>
        <taxon>Bangiales</taxon>
        <taxon>Bangiaceae</taxon>
        <taxon>Pyropia</taxon>
    </lineage>
</organism>
<sequence length="273" mass="29891">MAFVPTCPAVARGSSVSRSSTCSAFLGAAAPARAPRVCVAPARRHRGGSAGPSIAMTAIEEEVRTVVTGNNIDLTDSLRDYVTTKIGKPLETFSRVLTGADVHLSVALNPSISDKHEAEVVVYTTNKQVLRQQVKSADMYASIDSVADKLTRKLRKYKERSEPKQRKHAAHRKGIEDIDLEPASMESIDAATAGDVAEEDTLDDAIEGVPKSQEVVKRKVFAMPPQSLEDAVMCLEMLDHDFYVYRNKDTEEINVVYKRNHGGIGHIQPEEDE</sequence>
<dbReference type="Proteomes" id="UP000798662">
    <property type="component" value="Chromosome 1"/>
</dbReference>
<comment type="caution">
    <text evidence="1">The sequence shown here is derived from an EMBL/GenBank/DDBJ whole genome shotgun (WGS) entry which is preliminary data.</text>
</comment>
<proteinExistence type="predicted"/>
<accession>A0ACC3BL97</accession>
<reference evidence="1" key="1">
    <citation type="submission" date="2019-11" db="EMBL/GenBank/DDBJ databases">
        <title>Nori genome reveals adaptations in red seaweeds to the harsh intertidal environment.</title>
        <authorList>
            <person name="Wang D."/>
            <person name="Mao Y."/>
        </authorList>
    </citation>
    <scope>NUCLEOTIDE SEQUENCE</scope>
    <source>
        <tissue evidence="1">Gametophyte</tissue>
    </source>
</reference>
<keyword evidence="2" id="KW-1185">Reference proteome</keyword>
<evidence type="ECO:0000313" key="1">
    <source>
        <dbReference type="EMBL" id="KAK1858489.1"/>
    </source>
</evidence>
<dbReference type="EMBL" id="CM020618">
    <property type="protein sequence ID" value="KAK1858489.1"/>
    <property type="molecule type" value="Genomic_DNA"/>
</dbReference>
<name>A0ACC3BL97_PYRYE</name>